<evidence type="ECO:0000313" key="2">
    <source>
        <dbReference type="Proteomes" id="UP000092671"/>
    </source>
</evidence>
<dbReference type="AlphaFoldDB" id="A0A1B8PLF5"/>
<protein>
    <submittedName>
        <fullName evidence="1">Uncharacterized protein</fullName>
    </submittedName>
</protein>
<comment type="caution">
    <text evidence="1">The sequence shown here is derived from an EMBL/GenBank/DDBJ whole genome shotgun (WGS) entry which is preliminary data.</text>
</comment>
<dbReference type="RefSeq" id="WP_066891657.1">
    <property type="nucleotide sequence ID" value="NZ_LZDN01000002.1"/>
</dbReference>
<dbReference type="EMBL" id="LZDN01000002">
    <property type="protein sequence ID" value="OBX51974.1"/>
    <property type="molecule type" value="Genomic_DNA"/>
</dbReference>
<reference evidence="1 2" key="1">
    <citation type="submission" date="2016-06" db="EMBL/GenBank/DDBJ databases">
        <title>Draft genome of Moraxella nonliquefaciens CCUG 60284.</title>
        <authorList>
            <person name="Salva-Serra F."/>
            <person name="Engstrom-Jakobsson H."/>
            <person name="Thorell K."/>
            <person name="Gonzales-Siles L."/>
            <person name="Karlsson R."/>
            <person name="Boulund F."/>
            <person name="Engstrand L."/>
            <person name="Kristiansson E."/>
            <person name="Moore E."/>
        </authorList>
    </citation>
    <scope>NUCLEOTIDE SEQUENCE [LARGE SCALE GENOMIC DNA]</scope>
    <source>
        <strain evidence="1 2">CCUG 60284</strain>
    </source>
</reference>
<dbReference type="Proteomes" id="UP000092671">
    <property type="component" value="Unassembled WGS sequence"/>
</dbReference>
<organism evidence="1 2">
    <name type="scientific">Moraxella nonliquefaciens</name>
    <dbReference type="NCBI Taxonomy" id="478"/>
    <lineage>
        <taxon>Bacteria</taxon>
        <taxon>Pseudomonadati</taxon>
        <taxon>Pseudomonadota</taxon>
        <taxon>Gammaproteobacteria</taxon>
        <taxon>Moraxellales</taxon>
        <taxon>Moraxellaceae</taxon>
        <taxon>Moraxella</taxon>
    </lineage>
</organism>
<proteinExistence type="predicted"/>
<gene>
    <name evidence="1" type="ORF">A9Z60_05255</name>
</gene>
<sequence>MVKNDILYYIKNKSIISVEQIKQSNFEFLTDFYINFFLEELLKLNKLEEIEILVLGDIKQKLYKLKANTENV</sequence>
<evidence type="ECO:0000313" key="1">
    <source>
        <dbReference type="EMBL" id="OBX51974.1"/>
    </source>
</evidence>
<accession>A0A1B8PLF5</accession>
<name>A0A1B8PLF5_MORNO</name>